<dbReference type="AlphaFoldDB" id="A0A1M5APR8"/>
<dbReference type="RefSeq" id="WP_073344073.1">
    <property type="nucleotide sequence ID" value="NZ_FQVH01000018.1"/>
</dbReference>
<accession>A0A1M5APR8</accession>
<dbReference type="SUPFAM" id="SSF55781">
    <property type="entry name" value="GAF domain-like"/>
    <property type="match status" value="1"/>
</dbReference>
<dbReference type="STRING" id="1121256.SAMN02746089_01690"/>
<dbReference type="Pfam" id="PF01590">
    <property type="entry name" value="GAF"/>
    <property type="match status" value="1"/>
</dbReference>
<gene>
    <name evidence="2" type="ORF">SAMN02746089_01690</name>
</gene>
<organism evidence="2 3">
    <name type="scientific">Caldanaerobius fijiensis DSM 17918</name>
    <dbReference type="NCBI Taxonomy" id="1121256"/>
    <lineage>
        <taxon>Bacteria</taxon>
        <taxon>Bacillati</taxon>
        <taxon>Bacillota</taxon>
        <taxon>Clostridia</taxon>
        <taxon>Thermoanaerobacterales</taxon>
        <taxon>Thermoanaerobacteraceae</taxon>
        <taxon>Caldanaerobius</taxon>
    </lineage>
</organism>
<dbReference type="Gene3D" id="3.30.450.40">
    <property type="match status" value="1"/>
</dbReference>
<sequence>MSINEKKKLFADLMQKIREVISANDDYTMYEKIVKLLKENVPHYHWVGFYFIKNGALELGPYIGRPTEHTRIEIGQGICGSAVAQNNTIIVEDVTKESNYLACSVETKSEIVVPLYNKNGAIIGEIDIDSDELSAFDEADKEFLEELCRQITLKS</sequence>
<dbReference type="InterPro" id="IPR029016">
    <property type="entry name" value="GAF-like_dom_sf"/>
</dbReference>
<name>A0A1M5APR8_9THEO</name>
<dbReference type="EMBL" id="FQVH01000018">
    <property type="protein sequence ID" value="SHF32175.1"/>
    <property type="molecule type" value="Genomic_DNA"/>
</dbReference>
<dbReference type="InterPro" id="IPR003018">
    <property type="entry name" value="GAF"/>
</dbReference>
<proteinExistence type="predicted"/>
<feature type="domain" description="GAF" evidence="1">
    <location>
        <begin position="47"/>
        <end position="152"/>
    </location>
</feature>
<protein>
    <submittedName>
        <fullName evidence="2">GAF domain-containing protein</fullName>
    </submittedName>
</protein>
<dbReference type="OrthoDB" id="9796252at2"/>
<dbReference type="Proteomes" id="UP000184088">
    <property type="component" value="Unassembled WGS sequence"/>
</dbReference>
<evidence type="ECO:0000259" key="1">
    <source>
        <dbReference type="Pfam" id="PF01590"/>
    </source>
</evidence>
<evidence type="ECO:0000313" key="2">
    <source>
        <dbReference type="EMBL" id="SHF32175.1"/>
    </source>
</evidence>
<keyword evidence="3" id="KW-1185">Reference proteome</keyword>
<evidence type="ECO:0000313" key="3">
    <source>
        <dbReference type="Proteomes" id="UP000184088"/>
    </source>
</evidence>
<reference evidence="2 3" key="1">
    <citation type="submission" date="2016-11" db="EMBL/GenBank/DDBJ databases">
        <authorList>
            <person name="Jaros S."/>
            <person name="Januszkiewicz K."/>
            <person name="Wedrychowicz H."/>
        </authorList>
    </citation>
    <scope>NUCLEOTIDE SEQUENCE [LARGE SCALE GENOMIC DNA]</scope>
    <source>
        <strain evidence="2 3">DSM 17918</strain>
    </source>
</reference>